<evidence type="ECO:0000313" key="4">
    <source>
        <dbReference type="Proteomes" id="UP001596383"/>
    </source>
</evidence>
<sequence>MSDDRVDRLRDKRNKSKERARAQQSKSSETSRPAHTGETGEPEQIGEPDDTDESDETDSERVKDEQVGTYFYLPEGQRDDLRYRYKMLSAEYEREFGEELEKNQHFYPLLVEYGLDGLDSADAQDVRDMLGRLDY</sequence>
<feature type="compositionally biased region" description="Acidic residues" evidence="1">
    <location>
        <begin position="40"/>
        <end position="58"/>
    </location>
</feature>
<dbReference type="InterPro" id="IPR058474">
    <property type="entry name" value="DUF8160"/>
</dbReference>
<dbReference type="EMBL" id="JBHSWV010000841">
    <property type="protein sequence ID" value="MFC6769910.1"/>
    <property type="molecule type" value="Genomic_DNA"/>
</dbReference>
<feature type="domain" description="DUF8160" evidence="2">
    <location>
        <begin position="11"/>
        <end position="133"/>
    </location>
</feature>
<accession>A0ABD5SZK8</accession>
<dbReference type="Pfam" id="PF26492">
    <property type="entry name" value="DUF8160"/>
    <property type="match status" value="1"/>
</dbReference>
<name>A0ABD5SZK8_9EURY</name>
<evidence type="ECO:0000259" key="2">
    <source>
        <dbReference type="Pfam" id="PF26492"/>
    </source>
</evidence>
<dbReference type="AlphaFoldDB" id="A0ABD5SZK8"/>
<gene>
    <name evidence="3" type="ORF">ACFQE6_34165</name>
</gene>
<dbReference type="RefSeq" id="WP_273742501.1">
    <property type="nucleotide sequence ID" value="NZ_JAQIVI010000841.1"/>
</dbReference>
<dbReference type="Proteomes" id="UP001596383">
    <property type="component" value="Unassembled WGS sequence"/>
</dbReference>
<feature type="compositionally biased region" description="Basic and acidic residues" evidence="1">
    <location>
        <begin position="1"/>
        <end position="10"/>
    </location>
</feature>
<organism evidence="3 4">
    <name type="scientific">Natrinema soli</name>
    <dbReference type="NCBI Taxonomy" id="1930624"/>
    <lineage>
        <taxon>Archaea</taxon>
        <taxon>Methanobacteriati</taxon>
        <taxon>Methanobacteriota</taxon>
        <taxon>Stenosarchaea group</taxon>
        <taxon>Halobacteria</taxon>
        <taxon>Halobacteriales</taxon>
        <taxon>Natrialbaceae</taxon>
        <taxon>Natrinema</taxon>
    </lineage>
</organism>
<feature type="compositionally biased region" description="Polar residues" evidence="1">
    <location>
        <begin position="22"/>
        <end position="33"/>
    </location>
</feature>
<protein>
    <recommendedName>
        <fullName evidence="2">DUF8160 domain-containing protein</fullName>
    </recommendedName>
</protein>
<evidence type="ECO:0000256" key="1">
    <source>
        <dbReference type="SAM" id="MobiDB-lite"/>
    </source>
</evidence>
<reference evidence="3 4" key="1">
    <citation type="journal article" date="2019" name="Int. J. Syst. Evol. Microbiol.">
        <title>The Global Catalogue of Microorganisms (GCM) 10K type strain sequencing project: providing services to taxonomists for standard genome sequencing and annotation.</title>
        <authorList>
            <consortium name="The Broad Institute Genomics Platform"/>
            <consortium name="The Broad Institute Genome Sequencing Center for Infectious Disease"/>
            <person name="Wu L."/>
            <person name="Ma J."/>
        </authorList>
    </citation>
    <scope>NUCLEOTIDE SEQUENCE [LARGE SCALE GENOMIC DNA]</scope>
    <source>
        <strain evidence="3 4">LMG 29247</strain>
    </source>
</reference>
<keyword evidence="4" id="KW-1185">Reference proteome</keyword>
<comment type="caution">
    <text evidence="3">The sequence shown here is derived from an EMBL/GenBank/DDBJ whole genome shotgun (WGS) entry which is preliminary data.</text>
</comment>
<evidence type="ECO:0000313" key="3">
    <source>
        <dbReference type="EMBL" id="MFC6769910.1"/>
    </source>
</evidence>
<proteinExistence type="predicted"/>
<feature type="region of interest" description="Disordered" evidence="1">
    <location>
        <begin position="1"/>
        <end position="68"/>
    </location>
</feature>